<organism evidence="2 3">
    <name type="scientific">Pseudooctadecabacter jejudonensis</name>
    <dbReference type="NCBI Taxonomy" id="1391910"/>
    <lineage>
        <taxon>Bacteria</taxon>
        <taxon>Pseudomonadati</taxon>
        <taxon>Pseudomonadota</taxon>
        <taxon>Alphaproteobacteria</taxon>
        <taxon>Rhodobacterales</taxon>
        <taxon>Paracoccaceae</taxon>
        <taxon>Pseudooctadecabacter</taxon>
    </lineage>
</organism>
<accession>A0A1Y5SLE9</accession>
<gene>
    <name evidence="2" type="ORF">PSJ8397_02234</name>
</gene>
<dbReference type="InterPro" id="IPR004096">
    <property type="entry name" value="V4R"/>
</dbReference>
<dbReference type="SMART" id="SM00989">
    <property type="entry name" value="V4R"/>
    <property type="match status" value="1"/>
</dbReference>
<dbReference type="Gene3D" id="3.30.1380.20">
    <property type="entry name" value="Trafficking protein particle complex subunit 3"/>
    <property type="match status" value="1"/>
</dbReference>
<proteinExistence type="predicted"/>
<evidence type="ECO:0000313" key="2">
    <source>
        <dbReference type="EMBL" id="SLN43509.1"/>
    </source>
</evidence>
<dbReference type="InterPro" id="IPR024096">
    <property type="entry name" value="NO_sig/Golgi_transp_ligand-bd"/>
</dbReference>
<keyword evidence="3" id="KW-1185">Reference proteome</keyword>
<evidence type="ECO:0000313" key="3">
    <source>
        <dbReference type="Proteomes" id="UP000193623"/>
    </source>
</evidence>
<protein>
    <submittedName>
        <fullName evidence="2">V4R domain protein</fullName>
    </submittedName>
</protein>
<feature type="domain" description="4-vinyl reductase 4VR" evidence="1">
    <location>
        <begin position="155"/>
        <end position="216"/>
    </location>
</feature>
<dbReference type="NCBIfam" id="TIGR02019">
    <property type="entry name" value="BchJ"/>
    <property type="match status" value="1"/>
</dbReference>
<dbReference type="Pfam" id="PF02830">
    <property type="entry name" value="V4R"/>
    <property type="match status" value="1"/>
</dbReference>
<dbReference type="SUPFAM" id="SSF111126">
    <property type="entry name" value="Ligand-binding domain in the NO signalling and Golgi transport"/>
    <property type="match status" value="1"/>
</dbReference>
<name>A0A1Y5SLE9_9RHOB</name>
<sequence length="219" mass="24413">MRAAVRPHVDFLGGFMAEPLVAPLRRPNRSGFMAPFLVLEMVAAIGSAMGADSLEEVLKEAQLYRLPDADEPVREDKVARLHQAMRRKWPDEAVAMSTRAGAEAGQRIMETQITTKAQGMLAKMPRATGAWLLAKTARQNAWTFSGSGEFVVESENRFILRENPILVGETSEVMVCDFHASLFERLFSTLIHPRLVCRETQCHARGDEACVFEFTMSEA</sequence>
<evidence type="ECO:0000259" key="1">
    <source>
        <dbReference type="SMART" id="SM00989"/>
    </source>
</evidence>
<dbReference type="EMBL" id="FWFT01000003">
    <property type="protein sequence ID" value="SLN43509.1"/>
    <property type="molecule type" value="Genomic_DNA"/>
</dbReference>
<dbReference type="Proteomes" id="UP000193623">
    <property type="component" value="Unassembled WGS sequence"/>
</dbReference>
<dbReference type="GO" id="GO:0015979">
    <property type="term" value="P:photosynthesis"/>
    <property type="evidence" value="ECO:0007669"/>
    <property type="project" value="InterPro"/>
</dbReference>
<dbReference type="AlphaFoldDB" id="A0A1Y5SLE9"/>
<dbReference type="InterPro" id="IPR010249">
    <property type="entry name" value="BchJ"/>
</dbReference>
<dbReference type="GO" id="GO:0030494">
    <property type="term" value="P:bacteriochlorophyll biosynthetic process"/>
    <property type="evidence" value="ECO:0007669"/>
    <property type="project" value="InterPro"/>
</dbReference>
<reference evidence="2 3" key="1">
    <citation type="submission" date="2017-03" db="EMBL/GenBank/DDBJ databases">
        <authorList>
            <person name="Afonso C.L."/>
            <person name="Miller P.J."/>
            <person name="Scott M.A."/>
            <person name="Spackman E."/>
            <person name="Goraichik I."/>
            <person name="Dimitrov K.M."/>
            <person name="Suarez D.L."/>
            <person name="Swayne D.E."/>
        </authorList>
    </citation>
    <scope>NUCLEOTIDE SEQUENCE [LARGE SCALE GENOMIC DNA]</scope>
    <source>
        <strain evidence="2 3">CECT 8397</strain>
    </source>
</reference>